<reference evidence="9 10" key="1">
    <citation type="submission" date="2021-12" db="EMBL/GenBank/DDBJ databases">
        <title>Genome sequencing of bacteria with rrn-lacking chromosome and rrn-plasmid.</title>
        <authorList>
            <person name="Anda M."/>
            <person name="Iwasaki W."/>
        </authorList>
    </citation>
    <scope>NUCLEOTIDE SEQUENCE [LARGE SCALE GENOMIC DNA]</scope>
    <source>
        <strain evidence="9 10">NBRC 101262</strain>
        <plasmid evidence="9 10">pPP1</plasmid>
    </source>
</reference>
<organism evidence="9 10">
    <name type="scientific">Persicobacter psychrovividus</name>
    <dbReference type="NCBI Taxonomy" id="387638"/>
    <lineage>
        <taxon>Bacteria</taxon>
        <taxon>Pseudomonadati</taxon>
        <taxon>Bacteroidota</taxon>
        <taxon>Cytophagia</taxon>
        <taxon>Cytophagales</taxon>
        <taxon>Persicobacteraceae</taxon>
        <taxon>Persicobacter</taxon>
    </lineage>
</organism>
<evidence type="ECO:0000256" key="1">
    <source>
        <dbReference type="ARBA" id="ARBA00004651"/>
    </source>
</evidence>
<evidence type="ECO:0000256" key="5">
    <source>
        <dbReference type="ARBA" id="ARBA00023136"/>
    </source>
</evidence>
<evidence type="ECO:0000313" key="10">
    <source>
        <dbReference type="Proteomes" id="UP001354989"/>
    </source>
</evidence>
<evidence type="ECO:0000256" key="4">
    <source>
        <dbReference type="ARBA" id="ARBA00022989"/>
    </source>
</evidence>
<keyword evidence="3 7" id="KW-0812">Transmembrane</keyword>
<evidence type="ECO:0000256" key="7">
    <source>
        <dbReference type="SAM" id="Phobius"/>
    </source>
</evidence>
<evidence type="ECO:0000256" key="2">
    <source>
        <dbReference type="ARBA" id="ARBA00022475"/>
    </source>
</evidence>
<keyword evidence="5 7" id="KW-0472">Membrane</keyword>
<keyword evidence="9" id="KW-0614">Plasmid</keyword>
<protein>
    <recommendedName>
        <fullName evidence="8">MotA/TolQ/ExbB proton channel domain-containing protein</fullName>
    </recommendedName>
</protein>
<accession>A0ABM7VI23</accession>
<dbReference type="InterPro" id="IPR002898">
    <property type="entry name" value="MotA_ExbB_proton_chnl"/>
</dbReference>
<comment type="subcellular location">
    <subcellularLocation>
        <location evidence="1">Cell membrane</location>
        <topology evidence="1">Multi-pass membrane protein</topology>
    </subcellularLocation>
    <subcellularLocation>
        <location evidence="6">Membrane</location>
        <topology evidence="6">Multi-pass membrane protein</topology>
    </subcellularLocation>
</comment>
<feature type="transmembrane region" description="Helical" evidence="7">
    <location>
        <begin position="94"/>
        <end position="117"/>
    </location>
</feature>
<evidence type="ECO:0000256" key="6">
    <source>
        <dbReference type="RuleBase" id="RU004057"/>
    </source>
</evidence>
<dbReference type="RefSeq" id="WP_338398459.1">
    <property type="nucleotide sequence ID" value="NZ_AP025293.1"/>
</dbReference>
<keyword evidence="6" id="KW-0813">Transport</keyword>
<feature type="transmembrane region" description="Helical" evidence="7">
    <location>
        <begin position="12"/>
        <end position="30"/>
    </location>
</feature>
<evidence type="ECO:0000256" key="3">
    <source>
        <dbReference type="ARBA" id="ARBA00022692"/>
    </source>
</evidence>
<dbReference type="EMBL" id="AP025293">
    <property type="protein sequence ID" value="BDD00632.1"/>
    <property type="molecule type" value="Genomic_DNA"/>
</dbReference>
<sequence length="123" mass="13155">MMDLFYMGGPLFMGILSLILLVVVGLMLAFGGSMLKGKLLPDAQINLVKSVGLFALIVGLLGQLIGLFSAFQAIELGAVNVSPALLAGGFKVSMITTIYGVLIYVFSFIGWFGLNWYSTRKLA</sequence>
<dbReference type="Pfam" id="PF01618">
    <property type="entry name" value="MotA_ExbB"/>
    <property type="match status" value="1"/>
</dbReference>
<name>A0ABM7VI23_9BACT</name>
<keyword evidence="4 7" id="KW-1133">Transmembrane helix</keyword>
<geneLocation type="plasmid" evidence="9 10">
    <name>pPP1</name>
</geneLocation>
<feature type="domain" description="MotA/TolQ/ExbB proton channel" evidence="8">
    <location>
        <begin position="44"/>
        <end position="104"/>
    </location>
</feature>
<dbReference type="Proteomes" id="UP001354989">
    <property type="component" value="Plasmid pPP1"/>
</dbReference>
<gene>
    <name evidence="9" type="ORF">PEPS_29120</name>
</gene>
<proteinExistence type="inferred from homology"/>
<evidence type="ECO:0000313" key="9">
    <source>
        <dbReference type="EMBL" id="BDD00632.1"/>
    </source>
</evidence>
<keyword evidence="2" id="KW-1003">Cell membrane</keyword>
<keyword evidence="6" id="KW-0653">Protein transport</keyword>
<comment type="similarity">
    <text evidence="6">Belongs to the exbB/tolQ family.</text>
</comment>
<keyword evidence="10" id="KW-1185">Reference proteome</keyword>
<evidence type="ECO:0000259" key="8">
    <source>
        <dbReference type="Pfam" id="PF01618"/>
    </source>
</evidence>
<feature type="transmembrane region" description="Helical" evidence="7">
    <location>
        <begin position="51"/>
        <end position="74"/>
    </location>
</feature>